<evidence type="ECO:0000256" key="3">
    <source>
        <dbReference type="ARBA" id="ARBA00022763"/>
    </source>
</evidence>
<dbReference type="Gene3D" id="1.20.1440.120">
    <property type="entry name" value="Recombination protein O, C-terminal domain"/>
    <property type="match status" value="1"/>
</dbReference>
<dbReference type="PANTHER" id="PTHR33991:SF1">
    <property type="entry name" value="DNA REPAIR PROTEIN RECO"/>
    <property type="match status" value="1"/>
</dbReference>
<dbReference type="SUPFAM" id="SSF57863">
    <property type="entry name" value="ArfGap/RecO-like zinc finger"/>
    <property type="match status" value="1"/>
</dbReference>
<evidence type="ECO:0000256" key="4">
    <source>
        <dbReference type="ARBA" id="ARBA00023172"/>
    </source>
</evidence>
<dbReference type="HAMAP" id="MF_00201">
    <property type="entry name" value="RecO"/>
    <property type="match status" value="1"/>
</dbReference>
<keyword evidence="4 7" id="KW-0233">DNA recombination</keyword>
<gene>
    <name evidence="7" type="primary">recO</name>
    <name evidence="9" type="ORF">B7C51_03960</name>
</gene>
<dbReference type="Proteomes" id="UP000192727">
    <property type="component" value="Chromosome"/>
</dbReference>
<dbReference type="PANTHER" id="PTHR33991">
    <property type="entry name" value="DNA REPAIR PROTEIN RECO"/>
    <property type="match status" value="1"/>
</dbReference>
<evidence type="ECO:0000256" key="1">
    <source>
        <dbReference type="ARBA" id="ARBA00007452"/>
    </source>
</evidence>
<dbReference type="InterPro" id="IPR003717">
    <property type="entry name" value="RecO"/>
</dbReference>
<dbReference type="InterPro" id="IPR037278">
    <property type="entry name" value="ARFGAP/RecO"/>
</dbReference>
<accession>A0A1V0UPP2</accession>
<evidence type="ECO:0000313" key="10">
    <source>
        <dbReference type="Proteomes" id="UP000192727"/>
    </source>
</evidence>
<dbReference type="SUPFAM" id="SSF50249">
    <property type="entry name" value="Nucleic acid-binding proteins"/>
    <property type="match status" value="1"/>
</dbReference>
<name>A0A1V0UPP2_9BACL</name>
<dbReference type="EMBL" id="CP020557">
    <property type="protein sequence ID" value="ARF67144.1"/>
    <property type="molecule type" value="Genomic_DNA"/>
</dbReference>
<sequence length="250" mass="28326">MLYRIEGIILRTVDYGEGNKIITVLTQAGKVGLMARGAKKVKSRLSAVTQLLIYGEFVFFKQSGMGTLNHADIIEPYHRLREDIYLSAYASYLVEMVDRMLPEGEANIYLFEQLKSALKTMEEGKDPQIVVHIFEMAMLASAGYSPVMDVCVSCGSVDGDMMFSSLMGGILCPGCTHKDPQKIRISENTRKLLRLFTGMDIRRLGNVTVKEETRQQLKTCMRAYMDTHVGVQWKARKVLDQLDKYDFKKN</sequence>
<dbReference type="NCBIfam" id="TIGR00613">
    <property type="entry name" value="reco"/>
    <property type="match status" value="1"/>
</dbReference>
<dbReference type="RefSeq" id="WP_083038725.1">
    <property type="nucleotide sequence ID" value="NZ_CP020557.1"/>
</dbReference>
<dbReference type="Pfam" id="PF02565">
    <property type="entry name" value="RecO_C"/>
    <property type="match status" value="1"/>
</dbReference>
<dbReference type="InterPro" id="IPR022572">
    <property type="entry name" value="DNA_rep/recomb_RecO_N"/>
</dbReference>
<dbReference type="AlphaFoldDB" id="A0A1V0UPP2"/>
<comment type="function">
    <text evidence="7">Involved in DNA repair and RecF pathway recombination.</text>
</comment>
<feature type="domain" description="DNA replication/recombination mediator RecO N-terminal" evidence="8">
    <location>
        <begin position="1"/>
        <end position="77"/>
    </location>
</feature>
<comment type="similarity">
    <text evidence="1 7">Belongs to the RecO family.</text>
</comment>
<evidence type="ECO:0000313" key="9">
    <source>
        <dbReference type="EMBL" id="ARF67144.1"/>
    </source>
</evidence>
<keyword evidence="3 7" id="KW-0227">DNA damage</keyword>
<organism evidence="9 10">
    <name type="scientific">Paenibacillus larvae subsp. pulvifaciens</name>
    <dbReference type="NCBI Taxonomy" id="1477"/>
    <lineage>
        <taxon>Bacteria</taxon>
        <taxon>Bacillati</taxon>
        <taxon>Bacillota</taxon>
        <taxon>Bacilli</taxon>
        <taxon>Bacillales</taxon>
        <taxon>Paenibacillaceae</taxon>
        <taxon>Paenibacillus</taxon>
    </lineage>
</organism>
<dbReference type="GO" id="GO:0043590">
    <property type="term" value="C:bacterial nucleoid"/>
    <property type="evidence" value="ECO:0007669"/>
    <property type="project" value="TreeGrafter"/>
</dbReference>
<evidence type="ECO:0000256" key="2">
    <source>
        <dbReference type="ARBA" id="ARBA00021310"/>
    </source>
</evidence>
<evidence type="ECO:0000256" key="5">
    <source>
        <dbReference type="ARBA" id="ARBA00023204"/>
    </source>
</evidence>
<dbReference type="Gene3D" id="2.40.50.140">
    <property type="entry name" value="Nucleic acid-binding proteins"/>
    <property type="match status" value="1"/>
</dbReference>
<proteinExistence type="inferred from homology"/>
<evidence type="ECO:0000259" key="8">
    <source>
        <dbReference type="Pfam" id="PF11967"/>
    </source>
</evidence>
<protein>
    <recommendedName>
        <fullName evidence="2 7">DNA repair protein RecO</fullName>
    </recommendedName>
    <alternativeName>
        <fullName evidence="6 7">Recombination protein O</fullName>
    </alternativeName>
</protein>
<dbReference type="InterPro" id="IPR012340">
    <property type="entry name" value="NA-bd_OB-fold"/>
</dbReference>
<dbReference type="Pfam" id="PF11967">
    <property type="entry name" value="RecO_N"/>
    <property type="match status" value="1"/>
</dbReference>
<reference evidence="9 10" key="1">
    <citation type="submission" date="2017-03" db="EMBL/GenBank/DDBJ databases">
        <title>Paenibacillus larvae genome sequencing.</title>
        <authorList>
            <person name="Dingman D.W."/>
        </authorList>
    </citation>
    <scope>NUCLEOTIDE SEQUENCE [LARGE SCALE GENOMIC DNA]</scope>
    <source>
        <strain evidence="9 10">SAG 10367</strain>
    </source>
</reference>
<dbReference type="GO" id="GO:0006302">
    <property type="term" value="P:double-strand break repair"/>
    <property type="evidence" value="ECO:0007669"/>
    <property type="project" value="TreeGrafter"/>
</dbReference>
<keyword evidence="5 7" id="KW-0234">DNA repair</keyword>
<evidence type="ECO:0000256" key="7">
    <source>
        <dbReference type="HAMAP-Rule" id="MF_00201"/>
    </source>
</evidence>
<evidence type="ECO:0000256" key="6">
    <source>
        <dbReference type="ARBA" id="ARBA00033409"/>
    </source>
</evidence>
<dbReference type="GO" id="GO:0006310">
    <property type="term" value="P:DNA recombination"/>
    <property type="evidence" value="ECO:0007669"/>
    <property type="project" value="UniProtKB-UniRule"/>
</dbReference>
<dbReference type="InterPro" id="IPR042242">
    <property type="entry name" value="RecO_C"/>
</dbReference>